<dbReference type="Gene3D" id="3.30.342.10">
    <property type="entry name" value="DNA Polymerase, chain B, domain 1"/>
    <property type="match status" value="1"/>
</dbReference>
<proteinExistence type="predicted"/>
<sequence length="131" mass="15241">MTTINRSPEFRLIDFKITNSIAVGKNGSKKEFVIQMFGINEEGKTAAINAKGFEPFFFVKIGEDWDLNKLKLFEKEIYKTLAYAELTANYKSWQMGKRKTLRPPPLKDETKKQYADRNCRSYQSYHEKGIA</sequence>
<feature type="non-terminal residue" evidence="2">
    <location>
        <position position="131"/>
    </location>
</feature>
<name>X0Y4R3_9ZZZZ</name>
<gene>
    <name evidence="2" type="ORF">S01H1_61152</name>
</gene>
<comment type="caution">
    <text evidence="2">The sequence shown here is derived from an EMBL/GenBank/DDBJ whole genome shotgun (WGS) entry which is preliminary data.</text>
</comment>
<feature type="compositionally biased region" description="Basic and acidic residues" evidence="1">
    <location>
        <begin position="105"/>
        <end position="117"/>
    </location>
</feature>
<organism evidence="2">
    <name type="scientific">marine sediment metagenome</name>
    <dbReference type="NCBI Taxonomy" id="412755"/>
    <lineage>
        <taxon>unclassified sequences</taxon>
        <taxon>metagenomes</taxon>
        <taxon>ecological metagenomes</taxon>
    </lineage>
</organism>
<reference evidence="2" key="1">
    <citation type="journal article" date="2014" name="Front. Microbiol.">
        <title>High frequency of phylogenetically diverse reductive dehalogenase-homologous genes in deep subseafloor sedimentary metagenomes.</title>
        <authorList>
            <person name="Kawai M."/>
            <person name="Futagami T."/>
            <person name="Toyoda A."/>
            <person name="Takaki Y."/>
            <person name="Nishi S."/>
            <person name="Hori S."/>
            <person name="Arai W."/>
            <person name="Tsubouchi T."/>
            <person name="Morono Y."/>
            <person name="Uchiyama I."/>
            <person name="Ito T."/>
            <person name="Fujiyama A."/>
            <person name="Inagaki F."/>
            <person name="Takami H."/>
        </authorList>
    </citation>
    <scope>NUCLEOTIDE SEQUENCE</scope>
    <source>
        <strain evidence="2">Expedition CK06-06</strain>
    </source>
</reference>
<dbReference type="InterPro" id="IPR012337">
    <property type="entry name" value="RNaseH-like_sf"/>
</dbReference>
<feature type="region of interest" description="Disordered" evidence="1">
    <location>
        <begin position="97"/>
        <end position="117"/>
    </location>
</feature>
<dbReference type="SUPFAM" id="SSF53098">
    <property type="entry name" value="Ribonuclease H-like"/>
    <property type="match status" value="1"/>
</dbReference>
<evidence type="ECO:0000313" key="2">
    <source>
        <dbReference type="EMBL" id="GAG31836.1"/>
    </source>
</evidence>
<accession>X0Y4R3</accession>
<dbReference type="EMBL" id="BARS01040085">
    <property type="protein sequence ID" value="GAG31836.1"/>
    <property type="molecule type" value="Genomic_DNA"/>
</dbReference>
<protein>
    <submittedName>
        <fullName evidence="2">Uncharacterized protein</fullName>
    </submittedName>
</protein>
<dbReference type="AlphaFoldDB" id="X0Y4R3"/>
<evidence type="ECO:0000256" key="1">
    <source>
        <dbReference type="SAM" id="MobiDB-lite"/>
    </source>
</evidence>